<dbReference type="InterPro" id="IPR011010">
    <property type="entry name" value="DNA_brk_join_enz"/>
</dbReference>
<comment type="similarity">
    <text evidence="1">Belongs to the 'phage' integrase family.</text>
</comment>
<organism evidence="8 9">
    <name type="scientific">Legionella lansingensis</name>
    <dbReference type="NCBI Taxonomy" id="45067"/>
    <lineage>
        <taxon>Bacteria</taxon>
        <taxon>Pseudomonadati</taxon>
        <taxon>Pseudomonadota</taxon>
        <taxon>Gammaproteobacteria</taxon>
        <taxon>Legionellales</taxon>
        <taxon>Legionellaceae</taxon>
        <taxon>Legionella</taxon>
    </lineage>
</organism>
<name>A0A0W0VFN4_9GAMM</name>
<evidence type="ECO:0000259" key="6">
    <source>
        <dbReference type="PROSITE" id="PS51898"/>
    </source>
</evidence>
<evidence type="ECO:0000259" key="7">
    <source>
        <dbReference type="PROSITE" id="PS51900"/>
    </source>
</evidence>
<keyword evidence="9" id="KW-1185">Reference proteome</keyword>
<evidence type="ECO:0000256" key="2">
    <source>
        <dbReference type="ARBA" id="ARBA00022908"/>
    </source>
</evidence>
<evidence type="ECO:0000313" key="8">
    <source>
        <dbReference type="EMBL" id="KTD18717.1"/>
    </source>
</evidence>
<dbReference type="Pfam" id="PF00589">
    <property type="entry name" value="Phage_integrase"/>
    <property type="match status" value="1"/>
</dbReference>
<keyword evidence="4" id="KW-0233">DNA recombination</keyword>
<dbReference type="CDD" id="cd00796">
    <property type="entry name" value="INT_Rci_Hp1_C"/>
    <property type="match status" value="1"/>
</dbReference>
<dbReference type="Gene3D" id="1.10.443.10">
    <property type="entry name" value="Intergrase catalytic core"/>
    <property type="match status" value="1"/>
</dbReference>
<dbReference type="Gene3D" id="1.10.150.130">
    <property type="match status" value="1"/>
</dbReference>
<dbReference type="GO" id="GO:0015074">
    <property type="term" value="P:DNA integration"/>
    <property type="evidence" value="ECO:0007669"/>
    <property type="project" value="UniProtKB-KW"/>
</dbReference>
<protein>
    <submittedName>
        <fullName evidence="8">Site specific recombinase</fullName>
    </submittedName>
</protein>
<dbReference type="PANTHER" id="PTHR30349:SF64">
    <property type="entry name" value="PROPHAGE INTEGRASE INTD-RELATED"/>
    <property type="match status" value="1"/>
</dbReference>
<sequence length="353" mass="40475">MASIEKRISSDGKVSYRVKIRLKGYPTQTATFERKTDAQKWVQQTESAIRDGRHFKTTESKRHTLGEAIDRYISDVIPTKPKNTINQVGQLKWWKQYLGDYLLADVTPALIAQYRDKLAKTPSQRSETRSPATVNRYLAVLSHLFTVTIKEWGWVEENPLRKVTKPKESRGRVRFLSDEERTQLLAECKNSESQYLYMAVVLALSTGGRRMEILGLKWKDVDLHRGIITLHETKNGERRVLPLTGHALELMKQHSKIRHVHCDLVFPGKNFKSPIDLRTPFENALKRAGITDFRWHDLRHSCASYLAMNGASLAEIAEILGHKTLQMVKRYAHLSEAHTSKVVARMNEAIFGS</sequence>
<dbReference type="Proteomes" id="UP000054869">
    <property type="component" value="Unassembled WGS sequence"/>
</dbReference>
<evidence type="ECO:0000256" key="3">
    <source>
        <dbReference type="ARBA" id="ARBA00023125"/>
    </source>
</evidence>
<dbReference type="InterPro" id="IPR050090">
    <property type="entry name" value="Tyrosine_recombinase_XerCD"/>
</dbReference>
<dbReference type="AlphaFoldDB" id="A0A0W0VFN4"/>
<gene>
    <name evidence="8" type="primary">xerD</name>
    <name evidence="8" type="ORF">Llan_2320</name>
</gene>
<dbReference type="PROSITE" id="PS51898">
    <property type="entry name" value="TYR_RECOMBINASE"/>
    <property type="match status" value="1"/>
</dbReference>
<dbReference type="eggNOG" id="COG0582">
    <property type="taxonomic scope" value="Bacteria"/>
</dbReference>
<dbReference type="InterPro" id="IPR002104">
    <property type="entry name" value="Integrase_catalytic"/>
</dbReference>
<dbReference type="InterPro" id="IPR010998">
    <property type="entry name" value="Integrase_recombinase_N"/>
</dbReference>
<reference evidence="8 9" key="1">
    <citation type="submission" date="2015-11" db="EMBL/GenBank/DDBJ databases">
        <title>Genomic analysis of 38 Legionella species identifies large and diverse effector repertoires.</title>
        <authorList>
            <person name="Burstein D."/>
            <person name="Amaro F."/>
            <person name="Zusman T."/>
            <person name="Lifshitz Z."/>
            <person name="Cohen O."/>
            <person name="Gilbert J.A."/>
            <person name="Pupko T."/>
            <person name="Shuman H.A."/>
            <person name="Segal G."/>
        </authorList>
    </citation>
    <scope>NUCLEOTIDE SEQUENCE [LARGE SCALE GENOMIC DNA]</scope>
    <source>
        <strain evidence="8 9">ATCC 49751</strain>
    </source>
</reference>
<accession>A0A0W0VFN4</accession>
<proteinExistence type="inferred from homology"/>
<dbReference type="InterPro" id="IPR013762">
    <property type="entry name" value="Integrase-like_cat_sf"/>
</dbReference>
<dbReference type="EMBL" id="LNYI01000057">
    <property type="protein sequence ID" value="KTD18717.1"/>
    <property type="molecule type" value="Genomic_DNA"/>
</dbReference>
<dbReference type="Pfam" id="PF24624">
    <property type="entry name" value="Int_N"/>
    <property type="match status" value="1"/>
</dbReference>
<comment type="caution">
    <text evidence="8">The sequence shown here is derived from an EMBL/GenBank/DDBJ whole genome shotgun (WGS) entry which is preliminary data.</text>
</comment>
<dbReference type="GO" id="GO:0006310">
    <property type="term" value="P:DNA recombination"/>
    <property type="evidence" value="ECO:0007669"/>
    <property type="project" value="UniProtKB-KW"/>
</dbReference>
<dbReference type="RefSeq" id="WP_028372437.1">
    <property type="nucleotide sequence ID" value="NZ_CAAAJD010000004.1"/>
</dbReference>
<dbReference type="PATRIC" id="fig|45067.4.peg.2438"/>
<evidence type="ECO:0000256" key="4">
    <source>
        <dbReference type="ARBA" id="ARBA00023172"/>
    </source>
</evidence>
<feature type="domain" description="Core-binding (CB)" evidence="7">
    <location>
        <begin position="63"/>
        <end position="149"/>
    </location>
</feature>
<feature type="domain" description="Tyr recombinase" evidence="6">
    <location>
        <begin position="171"/>
        <end position="344"/>
    </location>
</feature>
<dbReference type="InterPro" id="IPR044068">
    <property type="entry name" value="CB"/>
</dbReference>
<dbReference type="SUPFAM" id="SSF56349">
    <property type="entry name" value="DNA breaking-rejoining enzymes"/>
    <property type="match status" value="1"/>
</dbReference>
<dbReference type="PROSITE" id="PS51900">
    <property type="entry name" value="CB"/>
    <property type="match status" value="1"/>
</dbReference>
<dbReference type="OrthoDB" id="9057547at2"/>
<dbReference type="GO" id="GO:0003677">
    <property type="term" value="F:DNA binding"/>
    <property type="evidence" value="ECO:0007669"/>
    <property type="project" value="UniProtKB-UniRule"/>
</dbReference>
<dbReference type="InterPro" id="IPR057084">
    <property type="entry name" value="Int_N"/>
</dbReference>
<dbReference type="PANTHER" id="PTHR30349">
    <property type="entry name" value="PHAGE INTEGRASE-RELATED"/>
    <property type="match status" value="1"/>
</dbReference>
<dbReference type="STRING" id="45067.Llan_2320"/>
<evidence type="ECO:0000313" key="9">
    <source>
        <dbReference type="Proteomes" id="UP000054869"/>
    </source>
</evidence>
<evidence type="ECO:0000256" key="1">
    <source>
        <dbReference type="ARBA" id="ARBA00008857"/>
    </source>
</evidence>
<keyword evidence="3 5" id="KW-0238">DNA-binding</keyword>
<keyword evidence="2" id="KW-0229">DNA integration</keyword>
<evidence type="ECO:0000256" key="5">
    <source>
        <dbReference type="PROSITE-ProRule" id="PRU01248"/>
    </source>
</evidence>